<reference evidence="2 3" key="1">
    <citation type="submission" date="2024-01" db="EMBL/GenBank/DDBJ databases">
        <title>Comparative genomics of Cryptococcus and Kwoniella reveals pathogenesis evolution and contrasting modes of karyotype evolution via chromosome fusion or intercentromeric recombination.</title>
        <authorList>
            <person name="Coelho M.A."/>
            <person name="David-Palma M."/>
            <person name="Shea T."/>
            <person name="Bowers K."/>
            <person name="McGinley-Smith S."/>
            <person name="Mohammad A.W."/>
            <person name="Gnirke A."/>
            <person name="Yurkov A.M."/>
            <person name="Nowrousian M."/>
            <person name="Sun S."/>
            <person name="Cuomo C.A."/>
            <person name="Heitman J."/>
        </authorList>
    </citation>
    <scope>NUCLEOTIDE SEQUENCE [LARGE SCALE GENOMIC DNA]</scope>
    <source>
        <strain evidence="2">CBS 11374</strain>
    </source>
</reference>
<keyword evidence="1" id="KW-0812">Transmembrane</keyword>
<accession>A0ABZ1CQ06</accession>
<sequence length="205" mass="22953">MPCARTIYHTRTSYFHPVRLGLKATLVANLLVLGHVLLTTSGHASAPIHLIPQLPNSLSTISALIFLTLLWITFTLIECCDLSLKDPKEAEKGMVFSRTWIEGLSGIAVLSFWMGYWKDAEVVFEAFSQHLAGEFVLIPLTYFSAIISLIMLNFHLLISICLYTARNGPKSLNGEFWSGKTGWWVGRVELDVVVDHMENGLMEKV</sequence>
<dbReference type="Proteomes" id="UP001329825">
    <property type="component" value="Chromosome 1"/>
</dbReference>
<dbReference type="EMBL" id="CP141881">
    <property type="protein sequence ID" value="WRT63705.1"/>
    <property type="molecule type" value="Genomic_DNA"/>
</dbReference>
<feature type="transmembrane region" description="Helical" evidence="1">
    <location>
        <begin position="20"/>
        <end position="38"/>
    </location>
</feature>
<organism evidence="2 3">
    <name type="scientific">Kwoniella shivajii</name>
    <dbReference type="NCBI Taxonomy" id="564305"/>
    <lineage>
        <taxon>Eukaryota</taxon>
        <taxon>Fungi</taxon>
        <taxon>Dikarya</taxon>
        <taxon>Basidiomycota</taxon>
        <taxon>Agaricomycotina</taxon>
        <taxon>Tremellomycetes</taxon>
        <taxon>Tremellales</taxon>
        <taxon>Cryptococcaceae</taxon>
        <taxon>Kwoniella</taxon>
    </lineage>
</organism>
<feature type="transmembrane region" description="Helical" evidence="1">
    <location>
        <begin position="58"/>
        <end position="79"/>
    </location>
</feature>
<proteinExistence type="predicted"/>
<keyword evidence="1" id="KW-1133">Transmembrane helix</keyword>
<keyword evidence="3" id="KW-1185">Reference proteome</keyword>
<dbReference type="RefSeq" id="XP_062788445.1">
    <property type="nucleotide sequence ID" value="XM_062932394.1"/>
</dbReference>
<keyword evidence="1" id="KW-0472">Membrane</keyword>
<feature type="transmembrane region" description="Helical" evidence="1">
    <location>
        <begin position="100"/>
        <end position="117"/>
    </location>
</feature>
<feature type="transmembrane region" description="Helical" evidence="1">
    <location>
        <begin position="137"/>
        <end position="163"/>
    </location>
</feature>
<evidence type="ECO:0000313" key="3">
    <source>
        <dbReference type="Proteomes" id="UP001329825"/>
    </source>
</evidence>
<protein>
    <submittedName>
        <fullName evidence="2">Uncharacterized protein</fullName>
    </submittedName>
</protein>
<evidence type="ECO:0000256" key="1">
    <source>
        <dbReference type="SAM" id="Phobius"/>
    </source>
</evidence>
<name>A0ABZ1CQ06_9TREE</name>
<evidence type="ECO:0000313" key="2">
    <source>
        <dbReference type="EMBL" id="WRT63705.1"/>
    </source>
</evidence>
<gene>
    <name evidence="2" type="ORF">IL334_000628</name>
</gene>
<dbReference type="GeneID" id="87952759"/>